<dbReference type="Proteomes" id="UP001207918">
    <property type="component" value="Unassembled WGS sequence"/>
</dbReference>
<dbReference type="Pfam" id="PF00656">
    <property type="entry name" value="Peptidase_C14"/>
    <property type="match status" value="1"/>
</dbReference>
<reference evidence="2 3" key="1">
    <citation type="submission" date="2021-03" db="EMBL/GenBank/DDBJ databases">
        <title>Aliifodinibius sp. nov., a new bacterium isolated from saline soil.</title>
        <authorList>
            <person name="Galisteo C."/>
            <person name="De La Haba R."/>
            <person name="Sanchez-Porro C."/>
            <person name="Ventosa A."/>
        </authorList>
    </citation>
    <scope>NUCLEOTIDE SEQUENCE [LARGE SCALE GENOMIC DNA]</scope>
    <source>
        <strain evidence="2 3">1BSP15-2V2</strain>
    </source>
</reference>
<feature type="domain" description="SH3b" evidence="1">
    <location>
        <begin position="231"/>
        <end position="305"/>
    </location>
</feature>
<evidence type="ECO:0000259" key="1">
    <source>
        <dbReference type="PROSITE" id="PS51781"/>
    </source>
</evidence>
<proteinExistence type="predicted"/>
<dbReference type="EMBL" id="JAGGJA010000003">
    <property type="protein sequence ID" value="MCW9706329.1"/>
    <property type="molecule type" value="Genomic_DNA"/>
</dbReference>
<comment type="caution">
    <text evidence="2">The sequence shown here is derived from an EMBL/GenBank/DDBJ whole genome shotgun (WGS) entry which is preliminary data.</text>
</comment>
<dbReference type="Gene3D" id="2.30.30.40">
    <property type="entry name" value="SH3 Domains"/>
    <property type="match status" value="1"/>
</dbReference>
<sequence length="571" mass="63731">MLIVLISSVSCTNGRWVVKDQKAVDRSDYKVLEEKHFLTIADTLTPEEPTIELNVFARITRSYQQKMLVQRSIQEYKLRPGFVTLGLAGAAAAFYAANSSRYDLGSTQSLTLNIVGALLGASGFLNLKPTGEPQSVGEERYLDNTGELMVTDTVDVQTNLVLPVDFMVTYRGQTLLQDSLSNISRGGIQLPLAASFNDLQLTGEGLGSFNLSVHFNDSTYQRTYPVSDVLEPYAQIKAEYAELRSTPDINPENVLADLARGSQIKVISSFNDDWYKVRYGNFENYISKDEAALIWRSSEMNSNEQIVSVPRIPFGKIDVESNIPKLRPSTPNVKALVITNENYSESLPERRYTHRDGELIVAYLEKGLGYAQKNIHQLTDVQAPREVYSAIQEIKATANDSTEFFIFAGGFGRIEKGGDLFLQSVSLDDTSGATDIPLGTLFSQISAIPSQKTIVVADIDFSHSQSQSVSGDNQATLMRPYAETLTETSNSTLIMGSLVGEPSRLYQSSRGEDKKHHIFPYLFAKALQQRFTNLNKIYDFLERDISYTSRRLHDRAQTPIIFGDQYYSFTN</sequence>
<protein>
    <submittedName>
        <fullName evidence="2">Caspase family protein</fullName>
    </submittedName>
</protein>
<evidence type="ECO:0000313" key="3">
    <source>
        <dbReference type="Proteomes" id="UP001207918"/>
    </source>
</evidence>
<gene>
    <name evidence="2" type="ORF">J6I44_05665</name>
</gene>
<name>A0ABT3PMD8_9BACT</name>
<organism evidence="2 3">
    <name type="scientific">Fodinibius salsisoli</name>
    <dbReference type="NCBI Taxonomy" id="2820877"/>
    <lineage>
        <taxon>Bacteria</taxon>
        <taxon>Pseudomonadati</taxon>
        <taxon>Balneolota</taxon>
        <taxon>Balneolia</taxon>
        <taxon>Balneolales</taxon>
        <taxon>Balneolaceae</taxon>
        <taxon>Fodinibius</taxon>
    </lineage>
</organism>
<dbReference type="PROSITE" id="PS51781">
    <property type="entry name" value="SH3B"/>
    <property type="match status" value="1"/>
</dbReference>
<evidence type="ECO:0000313" key="2">
    <source>
        <dbReference type="EMBL" id="MCW9706329.1"/>
    </source>
</evidence>
<dbReference type="InterPro" id="IPR011600">
    <property type="entry name" value="Pept_C14_caspase"/>
</dbReference>
<dbReference type="InterPro" id="IPR003646">
    <property type="entry name" value="SH3-like_bac-type"/>
</dbReference>
<keyword evidence="3" id="KW-1185">Reference proteome</keyword>
<dbReference type="RefSeq" id="WP_265765034.1">
    <property type="nucleotide sequence ID" value="NZ_JAGGJA010000003.1"/>
</dbReference>
<accession>A0ABT3PMD8</accession>
<dbReference type="Gene3D" id="3.40.50.1460">
    <property type="match status" value="1"/>
</dbReference>